<evidence type="ECO:0000313" key="1">
    <source>
        <dbReference type="EMBL" id="UUZ46479.1"/>
    </source>
</evidence>
<dbReference type="Proteomes" id="UP001059663">
    <property type="component" value="Chromosome"/>
</dbReference>
<reference evidence="1" key="1">
    <citation type="submission" date="2021-11" db="EMBL/GenBank/DDBJ databases">
        <title>Study of the species diversity of bacterial strains isolated from a unique natural object - Shulgan-Tash cave (Bashkiria).</title>
        <authorList>
            <person name="Sazanova A.L."/>
            <person name="Chirak E.R."/>
            <person name="Safronova V.I."/>
        </authorList>
    </citation>
    <scope>NUCLEOTIDE SEQUENCE</scope>
    <source>
        <strain evidence="1">P1</strain>
    </source>
</reference>
<protein>
    <submittedName>
        <fullName evidence="1">Uncharacterized protein</fullName>
    </submittedName>
</protein>
<proteinExistence type="predicted"/>
<gene>
    <name evidence="1" type="ORF">LP422_13995</name>
</gene>
<dbReference type="EMBL" id="CP087977">
    <property type="protein sequence ID" value="UUZ46479.1"/>
    <property type="molecule type" value="Genomic_DNA"/>
</dbReference>
<evidence type="ECO:0000313" key="2">
    <source>
        <dbReference type="Proteomes" id="UP001059663"/>
    </source>
</evidence>
<name>A0AC61U8X0_9MICO</name>
<accession>A0AC61U8X0</accession>
<organism evidence="1 2">
    <name type="scientific">Janibacter limosus</name>
    <dbReference type="NCBI Taxonomy" id="53458"/>
    <lineage>
        <taxon>Bacteria</taxon>
        <taxon>Bacillati</taxon>
        <taxon>Actinomycetota</taxon>
        <taxon>Actinomycetes</taxon>
        <taxon>Micrococcales</taxon>
        <taxon>Intrasporangiaceae</taxon>
        <taxon>Janibacter</taxon>
    </lineage>
</organism>
<sequence>MTQTRPHDRRVSAARSRPDPGVHWCMAHGCTAEDPRHRGPGRRGQMARSPGDHQGRRGLDRRE</sequence>